<dbReference type="AlphaFoldDB" id="A0AAV3V5T2"/>
<dbReference type="Gene3D" id="2.170.130.10">
    <property type="entry name" value="TonB-dependent receptor, plug domain"/>
    <property type="match status" value="1"/>
</dbReference>
<dbReference type="InterPro" id="IPR000531">
    <property type="entry name" value="Beta-barrel_TonB"/>
</dbReference>
<keyword evidence="3" id="KW-0998">Cell outer membrane</keyword>
<proteinExistence type="inferred from homology"/>
<comment type="caution">
    <text evidence="8">The sequence shown here is derived from an EMBL/GenBank/DDBJ whole genome shotgun (WGS) entry which is preliminary data.</text>
</comment>
<dbReference type="PANTHER" id="PTHR40980:SF3">
    <property type="entry name" value="TONB-DEPENDENT RECEPTOR-LIKE BETA-BARREL DOMAIN-CONTAINING PROTEIN"/>
    <property type="match status" value="1"/>
</dbReference>
<evidence type="ECO:0000256" key="3">
    <source>
        <dbReference type="ARBA" id="ARBA00023237"/>
    </source>
</evidence>
<dbReference type="Gene3D" id="2.40.170.20">
    <property type="entry name" value="TonB-dependent receptor, beta-barrel domain"/>
    <property type="match status" value="1"/>
</dbReference>
<dbReference type="GO" id="GO:0009279">
    <property type="term" value="C:cell outer membrane"/>
    <property type="evidence" value="ECO:0007669"/>
    <property type="project" value="UniProtKB-SubCell"/>
</dbReference>
<organism evidence="8 9">
    <name type="scientific">Paraglaciecola chathamensis S18K6</name>
    <dbReference type="NCBI Taxonomy" id="1127672"/>
    <lineage>
        <taxon>Bacteria</taxon>
        <taxon>Pseudomonadati</taxon>
        <taxon>Pseudomonadota</taxon>
        <taxon>Gammaproteobacteria</taxon>
        <taxon>Alteromonadales</taxon>
        <taxon>Alteromonadaceae</taxon>
        <taxon>Paraglaciecola</taxon>
    </lineage>
</organism>
<feature type="chain" id="PRO_5043416438" evidence="5">
    <location>
        <begin position="27"/>
        <end position="1223"/>
    </location>
</feature>
<comment type="similarity">
    <text evidence="4">Belongs to the TonB-dependent receptor family.</text>
</comment>
<accession>A0AAV3V5T2</accession>
<dbReference type="InterPro" id="IPR010104">
    <property type="entry name" value="TonB_rcpt_bac"/>
</dbReference>
<feature type="signal peptide" evidence="5">
    <location>
        <begin position="1"/>
        <end position="26"/>
    </location>
</feature>
<evidence type="ECO:0000259" key="7">
    <source>
        <dbReference type="Pfam" id="PF07715"/>
    </source>
</evidence>
<evidence type="ECO:0000259" key="6">
    <source>
        <dbReference type="Pfam" id="PF00593"/>
    </source>
</evidence>
<dbReference type="Proteomes" id="UP000006320">
    <property type="component" value="Unassembled WGS sequence"/>
</dbReference>
<gene>
    <name evidence="8" type="ORF">GCHA_4151</name>
</gene>
<evidence type="ECO:0000256" key="5">
    <source>
        <dbReference type="SAM" id="SignalP"/>
    </source>
</evidence>
<evidence type="ECO:0000256" key="4">
    <source>
        <dbReference type="RuleBase" id="RU003357"/>
    </source>
</evidence>
<evidence type="ECO:0000313" key="9">
    <source>
        <dbReference type="Proteomes" id="UP000006320"/>
    </source>
</evidence>
<evidence type="ECO:0000313" key="8">
    <source>
        <dbReference type="EMBL" id="GAC12077.1"/>
    </source>
</evidence>
<keyword evidence="5" id="KW-0732">Signal</keyword>
<name>A0AAV3V5T2_9ALTE</name>
<dbReference type="RefSeq" id="WP_007991417.1">
    <property type="nucleotide sequence ID" value="NZ_BAEM01000053.1"/>
</dbReference>
<dbReference type="InterPro" id="IPR012910">
    <property type="entry name" value="Plug_dom"/>
</dbReference>
<dbReference type="NCBIfam" id="TIGR01782">
    <property type="entry name" value="TonB-Xanth-Caul"/>
    <property type="match status" value="1"/>
</dbReference>
<sequence>MSNAFTTPFKLSAISIAVLMASNTIAQTQEEQNTQSKTETQVESKEASDMEIIEITGLKSSLKKSINDKRFSQNLVDTINAEDIGKSTDQNVADALSRVTGVSLVTRDGEGTQVTVRGATANQNNITINGQQLTSTDFSQAVDLSSFSADILSKLEVVKTSSADQDEGSLGANINLITLKPLDQKEGIRSFTAQGRYNDFAEEEDYKVQFTFTEKFLDDRLGIAFSAYDQTSSIRRDQYRVDRFEASTIIDSASDMDGNAISGVKGIRPTATRYELHQNTTERQGLTFGLQFLPDDVSELNLDITYSEQEYATRQDAVITRATGNKNFVEGVEPLGSQRPPAPFTDPQTDWYVIDTNTNTMLRELNRFGAGDLQASQGGDDQKNGSISLTYKRELTDTFRVSSQFGYSKSESKSLPSAFAAMQNFPQVPAVKLYDAGRDVEPVGYDCTTGTCEMVFGSSFADLGEQIVNETDPDTGIYIPGYEDNTVFTGYNPADINAQHLSFLSERDVTVSDELANGQLDFEYDFDRYGVTSFEFGAKVTKRTKDVDNQTYQFNSVTATEVVEDEFGNAVAIPGGALLDIRANLIAREGGLPYDDFMESLGYARNEATTGWTPVDPAYAVSLLLDDENTVRTPNDSESRITDIDTQAYYFKTNFDLFDGRLTGNIGMRYVKTDIAAEGYSGADFWQFTETLEREFDRVMLRDLRDTSLPECQAPVYSDPNQPLGYEEKYQRVDGQGWDTSSGPDPSGWTRIADQGPCHDPAFAQWAAFQQDPSLPDPGTSIGWLNMWRYADVSTTRNNGWDGNIVYDGTTPLATVNANQFSADSTTNRELQSFRATDTHTYTNWLPSLNLNYAISDEMIGRFSISKTMTRPEIDQLRPGFQLTENGYWGSGNPNTGSRVSMYNTQLEPLESNNLDVSFEWYFNETSMLSVAVFHKDMSNFTTVENAVTYLKDVRNIETPVSGSEIILLAEDDGTDDHGLDGCMPLRATADYGWWPSDPTRFSNDLRDLCAQYSVSKVVNGKGAQITGVELGYVQTYDFLPGFLSGLGVSANYTYQDSQYDPDRSTIDPSKTLPSFPVADTPEHSYNATVFWEQDGHQIRLAYRGTSDSLVGTDYNTGLQGRTWNQGSIWNEGRGNLDLSASYKLNDNVTFSLQAINLLDDEFRTYFTSRELQVERVFADNDVGYQFVAFEEGNPLEGDATRSRTYTRYKVGTTYRLGVNVTF</sequence>
<dbReference type="SUPFAM" id="SSF56935">
    <property type="entry name" value="Porins"/>
    <property type="match status" value="1"/>
</dbReference>
<dbReference type="PANTHER" id="PTHR40980">
    <property type="entry name" value="PLUG DOMAIN-CONTAINING PROTEIN"/>
    <property type="match status" value="1"/>
</dbReference>
<feature type="domain" description="TonB-dependent receptor plug" evidence="7">
    <location>
        <begin position="72"/>
        <end position="171"/>
    </location>
</feature>
<reference evidence="8 9" key="1">
    <citation type="journal article" date="2017" name="Antonie Van Leeuwenhoek">
        <title>Rhizobium rhizosphaerae sp. nov., a novel species isolated from rice rhizosphere.</title>
        <authorList>
            <person name="Zhao J.J."/>
            <person name="Zhang J."/>
            <person name="Zhang R.J."/>
            <person name="Zhang C.W."/>
            <person name="Yin H.Q."/>
            <person name="Zhang X.X."/>
        </authorList>
    </citation>
    <scope>NUCLEOTIDE SEQUENCE [LARGE SCALE GENOMIC DNA]</scope>
    <source>
        <strain evidence="8 9">S18K6</strain>
    </source>
</reference>
<dbReference type="InterPro" id="IPR037066">
    <property type="entry name" value="Plug_dom_sf"/>
</dbReference>
<dbReference type="Pfam" id="PF00593">
    <property type="entry name" value="TonB_dep_Rec_b-barrel"/>
    <property type="match status" value="1"/>
</dbReference>
<dbReference type="EMBL" id="BAEM01000053">
    <property type="protein sequence ID" value="GAC12077.1"/>
    <property type="molecule type" value="Genomic_DNA"/>
</dbReference>
<keyword evidence="4" id="KW-0798">TonB box</keyword>
<keyword evidence="2 4" id="KW-0472">Membrane</keyword>
<feature type="domain" description="TonB-dependent receptor-like beta-barrel" evidence="6">
    <location>
        <begin position="801"/>
        <end position="1158"/>
    </location>
</feature>
<comment type="subcellular location">
    <subcellularLocation>
        <location evidence="1 4">Cell outer membrane</location>
    </subcellularLocation>
</comment>
<evidence type="ECO:0000256" key="1">
    <source>
        <dbReference type="ARBA" id="ARBA00004442"/>
    </source>
</evidence>
<dbReference type="InterPro" id="IPR036942">
    <property type="entry name" value="Beta-barrel_TonB_sf"/>
</dbReference>
<evidence type="ECO:0000256" key="2">
    <source>
        <dbReference type="ARBA" id="ARBA00023136"/>
    </source>
</evidence>
<protein>
    <submittedName>
        <fullName evidence="8">3-dehydroquinate synthase</fullName>
    </submittedName>
</protein>
<dbReference type="Pfam" id="PF07715">
    <property type="entry name" value="Plug"/>
    <property type="match status" value="1"/>
</dbReference>